<dbReference type="EC" id="3.1.4.-" evidence="8"/>
<dbReference type="PANTHER" id="PTHR47320">
    <property type="entry name" value="BIFUNCTIONAL URIDYLYLTRANSFERASE/URIDYLYL-REMOVING ENZYME"/>
    <property type="match status" value="1"/>
</dbReference>
<keyword evidence="5 8" id="KW-0460">Magnesium</keyword>
<name>A0A6G7VBB9_9GAMM</name>
<feature type="region of interest" description="Uridylyltransferase" evidence="8">
    <location>
        <begin position="1"/>
        <end position="319"/>
    </location>
</feature>
<dbReference type="HAMAP" id="MF_00277">
    <property type="entry name" value="PII_uridylyl_transf"/>
    <property type="match status" value="1"/>
</dbReference>
<keyword evidence="4 8" id="KW-0378">Hydrolase</keyword>
<dbReference type="SMART" id="SM00471">
    <property type="entry name" value="HDc"/>
    <property type="match status" value="1"/>
</dbReference>
<dbReference type="RefSeq" id="WP_166270081.1">
    <property type="nucleotide sequence ID" value="NZ_CP048029.1"/>
</dbReference>
<dbReference type="SUPFAM" id="SSF55021">
    <property type="entry name" value="ACT-like"/>
    <property type="match status" value="2"/>
</dbReference>
<dbReference type="SUPFAM" id="SSF81593">
    <property type="entry name" value="Nucleotidyltransferase substrate binding subunit/domain"/>
    <property type="match status" value="1"/>
</dbReference>
<dbReference type="Pfam" id="PF08335">
    <property type="entry name" value="GlnD_UR_UTase"/>
    <property type="match status" value="1"/>
</dbReference>
<feature type="domain" description="ACT" evidence="9">
    <location>
        <begin position="788"/>
        <end position="860"/>
    </location>
</feature>
<keyword evidence="1 8" id="KW-0808">Transferase</keyword>
<dbReference type="CDD" id="cd00077">
    <property type="entry name" value="HDc"/>
    <property type="match status" value="1"/>
</dbReference>
<organism evidence="11 12">
    <name type="scientific">Caldichromatium japonicum</name>
    <dbReference type="NCBI Taxonomy" id="2699430"/>
    <lineage>
        <taxon>Bacteria</taxon>
        <taxon>Pseudomonadati</taxon>
        <taxon>Pseudomonadota</taxon>
        <taxon>Gammaproteobacteria</taxon>
        <taxon>Chromatiales</taxon>
        <taxon>Chromatiaceae</taxon>
        <taxon>Caldichromatium</taxon>
    </lineage>
</organism>
<dbReference type="GO" id="GO:0008773">
    <property type="term" value="F:[protein-PII] uridylyltransferase activity"/>
    <property type="evidence" value="ECO:0007669"/>
    <property type="project" value="UniProtKB-UniRule"/>
</dbReference>
<dbReference type="SUPFAM" id="SSF109604">
    <property type="entry name" value="HD-domain/PDEase-like"/>
    <property type="match status" value="1"/>
</dbReference>
<proteinExistence type="inferred from homology"/>
<evidence type="ECO:0000313" key="11">
    <source>
        <dbReference type="EMBL" id="QIK37311.1"/>
    </source>
</evidence>
<evidence type="ECO:0000259" key="10">
    <source>
        <dbReference type="PROSITE" id="PS51831"/>
    </source>
</evidence>
<dbReference type="GO" id="GO:0006808">
    <property type="term" value="P:regulation of nitrogen utilization"/>
    <property type="evidence" value="ECO:0007669"/>
    <property type="project" value="UniProtKB-UniRule"/>
</dbReference>
<dbReference type="PROSITE" id="PS51671">
    <property type="entry name" value="ACT"/>
    <property type="match status" value="2"/>
</dbReference>
<reference evidence="12" key="1">
    <citation type="submission" date="2020-01" db="EMBL/GenBank/DDBJ databases">
        <title>Caldichromatium gen. nov., sp. nov., a thermophilic purple sulfur bacterium member of the family Chromatiaceae isolated from Nakabusa hot spring, Japan.</title>
        <authorList>
            <person name="Saini M.K."/>
            <person name="Hanada S."/>
            <person name="Tank M."/>
        </authorList>
    </citation>
    <scope>NUCLEOTIDE SEQUENCE [LARGE SCALE GENOMIC DNA]</scope>
    <source>
        <strain evidence="12">No.7</strain>
    </source>
</reference>
<dbReference type="InterPro" id="IPR003607">
    <property type="entry name" value="HD/PDEase_dom"/>
</dbReference>
<gene>
    <name evidence="8 11" type="primary">glnD</name>
    <name evidence="11" type="ORF">GWK36_04115</name>
</gene>
<comment type="cofactor">
    <cofactor evidence="8">
        <name>Mg(2+)</name>
        <dbReference type="ChEBI" id="CHEBI:18420"/>
    </cofactor>
</comment>
<keyword evidence="12" id="KW-1185">Reference proteome</keyword>
<protein>
    <recommendedName>
        <fullName evidence="8">Bifunctional uridylyltransferase/uridylyl-removing enzyme</fullName>
        <shortName evidence="8">UTase/UR</shortName>
    </recommendedName>
    <alternativeName>
        <fullName evidence="8">Bifunctional [protein-PII] modification enzyme</fullName>
    </alternativeName>
    <alternativeName>
        <fullName evidence="8">Bifunctional nitrogen sensor protein</fullName>
    </alternativeName>
    <domain>
        <recommendedName>
            <fullName evidence="8">[Protein-PII] uridylyltransferase</fullName>
            <shortName evidence="8">PII uridylyltransferase</shortName>
            <shortName evidence="8">UTase</shortName>
            <ecNumber evidence="8">2.7.7.59</ecNumber>
        </recommendedName>
    </domain>
    <domain>
        <recommendedName>
            <fullName evidence="8">[Protein-PII]-UMP uridylyl-removing enzyme</fullName>
            <shortName evidence="8">UR</shortName>
            <ecNumber evidence="8">3.1.4.-</ecNumber>
        </recommendedName>
    </domain>
</protein>
<dbReference type="CDD" id="cd05401">
    <property type="entry name" value="NT_GlnE_GlnD_like"/>
    <property type="match status" value="1"/>
</dbReference>
<comment type="catalytic activity">
    <reaction evidence="8">
        <text>[protein-PII]-L-tyrosine + UTP = [protein-PII]-uridylyl-L-tyrosine + diphosphate</text>
        <dbReference type="Rhea" id="RHEA:13673"/>
        <dbReference type="Rhea" id="RHEA-COMP:12147"/>
        <dbReference type="Rhea" id="RHEA-COMP:12148"/>
        <dbReference type="ChEBI" id="CHEBI:33019"/>
        <dbReference type="ChEBI" id="CHEBI:46398"/>
        <dbReference type="ChEBI" id="CHEBI:46858"/>
        <dbReference type="ChEBI" id="CHEBI:90602"/>
        <dbReference type="EC" id="2.7.7.59"/>
    </reaction>
</comment>
<dbReference type="Gene3D" id="1.10.3210.10">
    <property type="entry name" value="Hypothetical protein af1432"/>
    <property type="match status" value="1"/>
</dbReference>
<dbReference type="Proteomes" id="UP000502699">
    <property type="component" value="Chromosome"/>
</dbReference>
<sequence>MEIRSAFKERLRIGKEVLYRAFEQGMPVRVLVQRLSALIDSILGDAWRLYLDEDPRAALVAVGGYGRSELHPASDVDLLILIEDAVQDELTAALEQFITLLWDIGLAVGHSVRTVADCVRAAGSDIQFMTSLLDARHLAGSQVLFARMQAATGPDRIWDSARFFAAKLEEQRARWQKYGDTAYNLEPNIKENPGGLRDIQMIGWVTRRHFGAKDLHELVAQGFLTASEHQTLIGGETLLWRIRFALHRLAGRHEDRLLFDYQRTLALQFGFRDGDNNLAVEQFMQQYYRTVQELNQLNEMLLQLFAEAILLPDDQPPVPINRRFQARNGYLEVISPEVFRRTPLALLEACHLLQLHPELKGIRASTIRLIRENRHRIDDVFRADIRARSLFMEILREPQGLTRAMLAMNRYGVLAAYIPAFANIVGRMQYDLFHVYTVDEHTLMLLRNLRRFVLPEYGEEFPLCTAVAKHIPKLELLYLAGLFHDIAKGRGGDHSLLGAEEALAFCWLHGLSDYDSALVAWLVEHHLVMSMTAQRKDISDPEVIQSFAALVGDPVRLDYLYLLTVADARATNPARWNSWLDALLRELYYNARRALLRGLDHPEAQEELIAQKQDEGRRLLLRHGIDLESCHRLWQRFNRDFFLYNSPDEIAWQTQRILKADSDAPFLVEVRALTPRGSSEILIYAKDRDHLFAQTTAALDQMGLNIMDARIMTTADSWVVNSYHVLEHEGITLSTQRLEEVRGTLRDLLADPSSRQIQVSRALSRRHRHFPVQTQVDFALDLPNQRTIMRLTTRDRPGLLAEVGAIFEHCGIRLQNAKITTIGAEVDDVFFITTREDTPVTCEQVLECVRHAIHERLEVA</sequence>
<dbReference type="CDD" id="cd04900">
    <property type="entry name" value="ACT_UUR-like_1"/>
    <property type="match status" value="1"/>
</dbReference>
<keyword evidence="6 8" id="KW-0511">Multifunctional enzyme</keyword>
<evidence type="ECO:0000256" key="2">
    <source>
        <dbReference type="ARBA" id="ARBA00022695"/>
    </source>
</evidence>
<dbReference type="GO" id="GO:0008893">
    <property type="term" value="F:guanosine-3',5'-bis(diphosphate) 3'-diphosphatase activity"/>
    <property type="evidence" value="ECO:0007669"/>
    <property type="project" value="UniProtKB-EC"/>
</dbReference>
<evidence type="ECO:0000259" key="9">
    <source>
        <dbReference type="PROSITE" id="PS51671"/>
    </source>
</evidence>
<evidence type="ECO:0000313" key="12">
    <source>
        <dbReference type="Proteomes" id="UP000502699"/>
    </source>
</evidence>
<evidence type="ECO:0000256" key="7">
    <source>
        <dbReference type="ARBA" id="ARBA00047968"/>
    </source>
</evidence>
<dbReference type="GO" id="GO:0008081">
    <property type="term" value="F:phosphoric diester hydrolase activity"/>
    <property type="evidence" value="ECO:0007669"/>
    <property type="project" value="UniProtKB-UniRule"/>
</dbReference>
<keyword evidence="2 8" id="KW-0548">Nucleotidyltransferase</keyword>
<dbReference type="InterPro" id="IPR045865">
    <property type="entry name" value="ACT-like_dom_sf"/>
</dbReference>
<feature type="domain" description="HD" evidence="10">
    <location>
        <begin position="438"/>
        <end position="560"/>
    </location>
</feature>
<accession>A0A6G7VBB9</accession>
<dbReference type="PIRSF" id="PIRSF006288">
    <property type="entry name" value="PII_uridyltransf"/>
    <property type="match status" value="1"/>
</dbReference>
<evidence type="ECO:0000256" key="4">
    <source>
        <dbReference type="ARBA" id="ARBA00022801"/>
    </source>
</evidence>
<dbReference type="InterPro" id="IPR002912">
    <property type="entry name" value="ACT_dom"/>
</dbReference>
<dbReference type="InterPro" id="IPR006674">
    <property type="entry name" value="HD_domain"/>
</dbReference>
<dbReference type="Pfam" id="PF01966">
    <property type="entry name" value="HD"/>
    <property type="match status" value="1"/>
</dbReference>
<dbReference type="EC" id="2.7.7.59" evidence="8"/>
<dbReference type="CDD" id="cd04899">
    <property type="entry name" value="ACT_ACR-UUR-like_2"/>
    <property type="match status" value="1"/>
</dbReference>
<evidence type="ECO:0000256" key="3">
    <source>
        <dbReference type="ARBA" id="ARBA00022737"/>
    </source>
</evidence>
<dbReference type="PROSITE" id="PS51831">
    <property type="entry name" value="HD"/>
    <property type="match status" value="1"/>
</dbReference>
<comment type="catalytic activity">
    <reaction evidence="7">
        <text>guanosine 3',5'-bis(diphosphate) + H2O = GDP + diphosphate + H(+)</text>
        <dbReference type="Rhea" id="RHEA:14253"/>
        <dbReference type="ChEBI" id="CHEBI:15377"/>
        <dbReference type="ChEBI" id="CHEBI:15378"/>
        <dbReference type="ChEBI" id="CHEBI:33019"/>
        <dbReference type="ChEBI" id="CHEBI:58189"/>
        <dbReference type="ChEBI" id="CHEBI:77828"/>
        <dbReference type="EC" id="3.1.7.2"/>
    </reaction>
</comment>
<dbReference type="Pfam" id="PF03445">
    <property type="entry name" value="DUF294"/>
    <property type="match status" value="1"/>
</dbReference>
<dbReference type="InterPro" id="IPR010043">
    <property type="entry name" value="UTase/UR"/>
</dbReference>
<feature type="domain" description="ACT" evidence="9">
    <location>
        <begin position="680"/>
        <end position="762"/>
    </location>
</feature>
<comment type="caution">
    <text evidence="8">Lacks conserved residue(s) required for the propagation of feature annotation.</text>
</comment>
<dbReference type="EMBL" id="CP048029">
    <property type="protein sequence ID" value="QIK37311.1"/>
    <property type="molecule type" value="Genomic_DNA"/>
</dbReference>
<evidence type="ECO:0000256" key="1">
    <source>
        <dbReference type="ARBA" id="ARBA00022679"/>
    </source>
</evidence>
<comment type="domain">
    <text evidence="8">Has four distinct domains: an N-terminal nucleotidyltransferase (NT) domain responsible for UTase activity, a central HD domain that encodes UR activity, and two C-terminal ACT domains that seem to have a role in glutamine sensing.</text>
</comment>
<dbReference type="NCBIfam" id="TIGR01693">
    <property type="entry name" value="UTase_glnD"/>
    <property type="match status" value="1"/>
</dbReference>
<dbReference type="InterPro" id="IPR013546">
    <property type="entry name" value="PII_UdlTrfase/GS_AdlTrfase"/>
</dbReference>
<comment type="function">
    <text evidence="8">Modifies, by uridylylation and deuridylylation, the PII regulatory proteins (GlnB and homologs), in response to the nitrogen status of the cell that GlnD senses through the glutamine level. Under low glutamine levels, catalyzes the conversion of the PII proteins and UTP to PII-UMP and PPi, while under higher glutamine levels, GlnD hydrolyzes PII-UMP to PII and UMP (deuridylylation). Thus, controls uridylylation state and activity of the PII proteins, and plays an important role in the regulation of nitrogen metabolism.</text>
</comment>
<dbReference type="KEGG" id="cjap:GWK36_04115"/>
<dbReference type="FunFam" id="1.10.3090.10:FF:000005">
    <property type="entry name" value="Bifunctional uridylyltransferase/uridylyl-removing enzyme"/>
    <property type="match status" value="1"/>
</dbReference>
<dbReference type="InterPro" id="IPR043519">
    <property type="entry name" value="NT_sf"/>
</dbReference>
<evidence type="ECO:0000256" key="6">
    <source>
        <dbReference type="ARBA" id="ARBA00023268"/>
    </source>
</evidence>
<evidence type="ECO:0000256" key="8">
    <source>
        <dbReference type="HAMAP-Rule" id="MF_00277"/>
    </source>
</evidence>
<evidence type="ECO:0000256" key="5">
    <source>
        <dbReference type="ARBA" id="ARBA00022842"/>
    </source>
</evidence>
<dbReference type="InterPro" id="IPR005105">
    <property type="entry name" value="GlnD_Uridyltrans_N"/>
</dbReference>
<dbReference type="PANTHER" id="PTHR47320:SF1">
    <property type="entry name" value="BIFUNCTIONAL URIDYLYLTRANSFERASE_URIDYLYL-REMOVING ENZYME"/>
    <property type="match status" value="1"/>
</dbReference>
<dbReference type="AlphaFoldDB" id="A0A6G7VBB9"/>
<keyword evidence="3" id="KW-0677">Repeat</keyword>
<comment type="similarity">
    <text evidence="8">Belongs to the GlnD family.</text>
</comment>
<comment type="activity regulation">
    <text evidence="8">Uridylyltransferase (UTase) activity is inhibited by glutamine, while glutamine activates uridylyl-removing (UR) activity.</text>
</comment>
<comment type="catalytic activity">
    <reaction evidence="8">
        <text>[protein-PII]-uridylyl-L-tyrosine + H2O = [protein-PII]-L-tyrosine + UMP + H(+)</text>
        <dbReference type="Rhea" id="RHEA:48600"/>
        <dbReference type="Rhea" id="RHEA-COMP:12147"/>
        <dbReference type="Rhea" id="RHEA-COMP:12148"/>
        <dbReference type="ChEBI" id="CHEBI:15377"/>
        <dbReference type="ChEBI" id="CHEBI:15378"/>
        <dbReference type="ChEBI" id="CHEBI:46858"/>
        <dbReference type="ChEBI" id="CHEBI:57865"/>
        <dbReference type="ChEBI" id="CHEBI:90602"/>
    </reaction>
</comment>
<dbReference type="SUPFAM" id="SSF81301">
    <property type="entry name" value="Nucleotidyltransferase"/>
    <property type="match status" value="1"/>
</dbReference>
<dbReference type="Gene3D" id="3.30.460.10">
    <property type="entry name" value="Beta Polymerase, domain 2"/>
    <property type="match status" value="1"/>
</dbReference>